<comment type="caution">
    <text evidence="2">The sequence shown here is derived from an EMBL/GenBank/DDBJ whole genome shotgun (WGS) entry which is preliminary data.</text>
</comment>
<dbReference type="AlphaFoldDB" id="A0AAN7C353"/>
<evidence type="ECO:0000313" key="2">
    <source>
        <dbReference type="EMBL" id="KAK4233917.1"/>
    </source>
</evidence>
<evidence type="ECO:0000313" key="3">
    <source>
        <dbReference type="Proteomes" id="UP001303760"/>
    </source>
</evidence>
<feature type="compositionally biased region" description="Polar residues" evidence="1">
    <location>
        <begin position="35"/>
        <end position="44"/>
    </location>
</feature>
<feature type="region of interest" description="Disordered" evidence="1">
    <location>
        <begin position="175"/>
        <end position="232"/>
    </location>
</feature>
<feature type="compositionally biased region" description="Acidic residues" evidence="1">
    <location>
        <begin position="192"/>
        <end position="211"/>
    </location>
</feature>
<reference evidence="2" key="2">
    <citation type="submission" date="2023-05" db="EMBL/GenBank/DDBJ databases">
        <authorList>
            <consortium name="Lawrence Berkeley National Laboratory"/>
            <person name="Steindorff A."/>
            <person name="Hensen N."/>
            <person name="Bonometti L."/>
            <person name="Westerberg I."/>
            <person name="Brannstrom I.O."/>
            <person name="Guillou S."/>
            <person name="Cros-Aarteil S."/>
            <person name="Calhoun S."/>
            <person name="Haridas S."/>
            <person name="Kuo A."/>
            <person name="Mondo S."/>
            <person name="Pangilinan J."/>
            <person name="Riley R."/>
            <person name="Labutti K."/>
            <person name="Andreopoulos B."/>
            <person name="Lipzen A."/>
            <person name="Chen C."/>
            <person name="Yanf M."/>
            <person name="Daum C."/>
            <person name="Ng V."/>
            <person name="Clum A."/>
            <person name="Ohm R."/>
            <person name="Martin F."/>
            <person name="Silar P."/>
            <person name="Natvig D."/>
            <person name="Lalanne C."/>
            <person name="Gautier V."/>
            <person name="Ament-Velasquez S.L."/>
            <person name="Kruys A."/>
            <person name="Hutchinson M.I."/>
            <person name="Powell A.J."/>
            <person name="Barry K."/>
            <person name="Miller A.N."/>
            <person name="Grigoriev I.V."/>
            <person name="Debuchy R."/>
            <person name="Gladieux P."/>
            <person name="Thoren M.H."/>
            <person name="Johannesson H."/>
        </authorList>
    </citation>
    <scope>NUCLEOTIDE SEQUENCE</scope>
    <source>
        <strain evidence="2">CBS 532.94</strain>
    </source>
</reference>
<accession>A0AAN7C353</accession>
<organism evidence="2 3">
    <name type="scientific">Achaetomium macrosporum</name>
    <dbReference type="NCBI Taxonomy" id="79813"/>
    <lineage>
        <taxon>Eukaryota</taxon>
        <taxon>Fungi</taxon>
        <taxon>Dikarya</taxon>
        <taxon>Ascomycota</taxon>
        <taxon>Pezizomycotina</taxon>
        <taxon>Sordariomycetes</taxon>
        <taxon>Sordariomycetidae</taxon>
        <taxon>Sordariales</taxon>
        <taxon>Chaetomiaceae</taxon>
        <taxon>Achaetomium</taxon>
    </lineage>
</organism>
<feature type="compositionally biased region" description="Pro residues" evidence="1">
    <location>
        <begin position="46"/>
        <end position="57"/>
    </location>
</feature>
<keyword evidence="3" id="KW-1185">Reference proteome</keyword>
<feature type="region of interest" description="Disordered" evidence="1">
    <location>
        <begin position="1"/>
        <end position="63"/>
    </location>
</feature>
<proteinExistence type="predicted"/>
<protein>
    <submittedName>
        <fullName evidence="2">Uncharacterized protein</fullName>
    </submittedName>
</protein>
<gene>
    <name evidence="2" type="ORF">C8A03DRAFT_38332</name>
</gene>
<name>A0AAN7C353_9PEZI</name>
<sequence>MAESSDRDEHPALPPDPSPNRPNISSNRPAPALQILSSDLSELTITPPPPSDPPAPAEEPAVEPAAEPVIAPADDIVDETTKAWRQWRIANNTRVYRGQDTPKAYTLEAFVVRWVEQNGRARQLANVLIDDRVREALGQQGIAICMAEDLEEEPALKIRKEMKTLLQEPQFGRFAPHQDQAPAPAPAPAQDQGDDDEDDDGDDDEDHDEAQDPAQEDRPLPPATIAEMCETS</sequence>
<dbReference type="Proteomes" id="UP001303760">
    <property type="component" value="Unassembled WGS sequence"/>
</dbReference>
<reference evidence="2" key="1">
    <citation type="journal article" date="2023" name="Mol. Phylogenet. Evol.">
        <title>Genome-scale phylogeny and comparative genomics of the fungal order Sordariales.</title>
        <authorList>
            <person name="Hensen N."/>
            <person name="Bonometti L."/>
            <person name="Westerberg I."/>
            <person name="Brannstrom I.O."/>
            <person name="Guillou S."/>
            <person name="Cros-Aarteil S."/>
            <person name="Calhoun S."/>
            <person name="Haridas S."/>
            <person name="Kuo A."/>
            <person name="Mondo S."/>
            <person name="Pangilinan J."/>
            <person name="Riley R."/>
            <person name="LaButti K."/>
            <person name="Andreopoulos B."/>
            <person name="Lipzen A."/>
            <person name="Chen C."/>
            <person name="Yan M."/>
            <person name="Daum C."/>
            <person name="Ng V."/>
            <person name="Clum A."/>
            <person name="Steindorff A."/>
            <person name="Ohm R.A."/>
            <person name="Martin F."/>
            <person name="Silar P."/>
            <person name="Natvig D.O."/>
            <person name="Lalanne C."/>
            <person name="Gautier V."/>
            <person name="Ament-Velasquez S.L."/>
            <person name="Kruys A."/>
            <person name="Hutchinson M.I."/>
            <person name="Powell A.J."/>
            <person name="Barry K."/>
            <person name="Miller A.N."/>
            <person name="Grigoriev I.V."/>
            <person name="Debuchy R."/>
            <person name="Gladieux P."/>
            <person name="Hiltunen Thoren M."/>
            <person name="Johannesson H."/>
        </authorList>
    </citation>
    <scope>NUCLEOTIDE SEQUENCE</scope>
    <source>
        <strain evidence="2">CBS 532.94</strain>
    </source>
</reference>
<feature type="compositionally biased region" description="Basic and acidic residues" evidence="1">
    <location>
        <begin position="1"/>
        <end position="11"/>
    </location>
</feature>
<dbReference type="EMBL" id="MU860448">
    <property type="protein sequence ID" value="KAK4233917.1"/>
    <property type="molecule type" value="Genomic_DNA"/>
</dbReference>
<evidence type="ECO:0000256" key="1">
    <source>
        <dbReference type="SAM" id="MobiDB-lite"/>
    </source>
</evidence>